<reference evidence="2" key="2">
    <citation type="journal article" date="2020" name="mSystems">
        <title>Genome- and Community-Level Interaction Insights into Carbon Utilization and Element Cycling Functions of Hydrothermarchaeota in Hydrothermal Sediment.</title>
        <authorList>
            <person name="Zhou Z."/>
            <person name="Liu Y."/>
            <person name="Xu W."/>
            <person name="Pan J."/>
            <person name="Luo Z.H."/>
            <person name="Li M."/>
        </authorList>
    </citation>
    <scope>NUCLEOTIDE SEQUENCE [LARGE SCALE GENOMIC DNA]</scope>
    <source>
        <strain evidence="3">SpSt-604</strain>
        <strain evidence="2">SpSt-640</strain>
    </source>
</reference>
<dbReference type="EMBL" id="CP011393">
    <property type="protein sequence ID" value="ANE41845.1"/>
    <property type="molecule type" value="Genomic_DNA"/>
</dbReference>
<dbReference type="OrthoDB" id="48868at2"/>
<accession>A0A172T492</accession>
<dbReference type="EMBL" id="DTBH01000013">
    <property type="protein sequence ID" value="HGQ76421.1"/>
    <property type="molecule type" value="Genomic_DNA"/>
</dbReference>
<dbReference type="PATRIC" id="fig|93466.3.peg.1623"/>
<dbReference type="EMBL" id="DSZT01000030">
    <property type="protein sequence ID" value="HGU41479.1"/>
    <property type="molecule type" value="Genomic_DNA"/>
</dbReference>
<protein>
    <recommendedName>
        <fullName evidence="5">Lipoprotein</fullName>
    </recommendedName>
</protein>
<evidence type="ECO:0000313" key="2">
    <source>
        <dbReference type="EMBL" id="HGQ76421.1"/>
    </source>
</evidence>
<reference evidence="1 4" key="1">
    <citation type="submission" date="2014-08" db="EMBL/GenBank/DDBJ databases">
        <title>Fervidobacterium pennivorans DYC genome.</title>
        <authorList>
            <person name="Wushke S."/>
        </authorList>
    </citation>
    <scope>NUCLEOTIDE SEQUENCE [LARGE SCALE GENOMIC DNA]</scope>
    <source>
        <strain evidence="1 4">DYC</strain>
    </source>
</reference>
<sequence length="205" mass="22857">MKKTIILIGVLSLLVVISSCNIFNPGSNSSSPKVKTPVNIFDPYGNKLFVDGTINNFPLKADKDGVYIEAKISAVEKYSFKEPIDQLFVVKSVEFDGKEVNIVLEKKASKGYGIFRTADGELMFYAYGYADTPYFQIWLKDRLSSYTYVYLNENQTLLAGGWLIGIGKGVGEKGLNRSPDEIYVKLPIAATSAPRIERFEKIDVK</sequence>
<evidence type="ECO:0000313" key="4">
    <source>
        <dbReference type="Proteomes" id="UP000077096"/>
    </source>
</evidence>
<dbReference type="Proteomes" id="UP000077096">
    <property type="component" value="Chromosome"/>
</dbReference>
<dbReference type="KEGG" id="fng:JM64_07695"/>
<evidence type="ECO:0000313" key="3">
    <source>
        <dbReference type="EMBL" id="HGU41479.1"/>
    </source>
</evidence>
<gene>
    <name evidence="3" type="ORF">ENT72_00920</name>
    <name evidence="2" type="ORF">ENU12_00515</name>
    <name evidence="1" type="ORF">JM64_07695</name>
</gene>
<name>A0A172T492_FERPE</name>
<proteinExistence type="predicted"/>
<evidence type="ECO:0008006" key="5">
    <source>
        <dbReference type="Google" id="ProtNLM"/>
    </source>
</evidence>
<evidence type="ECO:0000313" key="1">
    <source>
        <dbReference type="EMBL" id="ANE41845.1"/>
    </source>
</evidence>
<dbReference type="AlphaFoldDB" id="A0A172T492"/>
<dbReference type="PROSITE" id="PS51257">
    <property type="entry name" value="PROKAR_LIPOPROTEIN"/>
    <property type="match status" value="1"/>
</dbReference>
<organism evidence="1 4">
    <name type="scientific">Fervidobacterium pennivorans</name>
    <dbReference type="NCBI Taxonomy" id="93466"/>
    <lineage>
        <taxon>Bacteria</taxon>
        <taxon>Thermotogati</taxon>
        <taxon>Thermotogota</taxon>
        <taxon>Thermotogae</taxon>
        <taxon>Thermotogales</taxon>
        <taxon>Fervidobacteriaceae</taxon>
        <taxon>Fervidobacterium</taxon>
    </lineage>
</organism>